<dbReference type="EMBL" id="BAAANT010000005">
    <property type="protein sequence ID" value="GAA2134767.1"/>
    <property type="molecule type" value="Genomic_DNA"/>
</dbReference>
<accession>A0ABP5KSL7</accession>
<proteinExistence type="inferred from homology"/>
<sequence>MPEHAHTPQVRLRPWSEADLALLTLTNTPEMTAHLGGPEPEEKLPERHRRYLAVGANGTGRMFTVVLSRTGETVGSVGYWEHVWQGETVYETGWGILPPFQGRGLAAAAALAVIDAARAEGRHRTLHAFPSVEHTASNAICRKAGFTLLGEVEFEYPKGSFLQSNDWCVELGGSDL</sequence>
<evidence type="ECO:0000259" key="4">
    <source>
        <dbReference type="PROSITE" id="PS51186"/>
    </source>
</evidence>
<dbReference type="Pfam" id="PF13302">
    <property type="entry name" value="Acetyltransf_3"/>
    <property type="match status" value="1"/>
</dbReference>
<dbReference type="PROSITE" id="PS51186">
    <property type="entry name" value="GNAT"/>
    <property type="match status" value="1"/>
</dbReference>
<reference evidence="6" key="1">
    <citation type="journal article" date="2019" name="Int. J. Syst. Evol. Microbiol.">
        <title>The Global Catalogue of Microorganisms (GCM) 10K type strain sequencing project: providing services to taxonomists for standard genome sequencing and annotation.</title>
        <authorList>
            <consortium name="The Broad Institute Genomics Platform"/>
            <consortium name="The Broad Institute Genome Sequencing Center for Infectious Disease"/>
            <person name="Wu L."/>
            <person name="Ma J."/>
        </authorList>
    </citation>
    <scope>NUCLEOTIDE SEQUENCE [LARGE SCALE GENOMIC DNA]</scope>
    <source>
        <strain evidence="6">JCM 14560</strain>
    </source>
</reference>
<dbReference type="PANTHER" id="PTHR43792">
    <property type="entry name" value="GNAT FAMILY, PUTATIVE (AFU_ORTHOLOGUE AFUA_3G00765)-RELATED-RELATED"/>
    <property type="match status" value="1"/>
</dbReference>
<dbReference type="InterPro" id="IPR016181">
    <property type="entry name" value="Acyl_CoA_acyltransferase"/>
</dbReference>
<name>A0ABP5KSL7_9ACTN</name>
<comment type="similarity">
    <text evidence="3">Belongs to the acetyltransferase family. RimJ subfamily.</text>
</comment>
<dbReference type="Proteomes" id="UP001422759">
    <property type="component" value="Unassembled WGS sequence"/>
</dbReference>
<feature type="domain" description="N-acetyltransferase" evidence="4">
    <location>
        <begin position="10"/>
        <end position="168"/>
    </location>
</feature>
<comment type="caution">
    <text evidence="5">The sequence shown here is derived from an EMBL/GenBank/DDBJ whole genome shotgun (WGS) entry which is preliminary data.</text>
</comment>
<dbReference type="InterPro" id="IPR000182">
    <property type="entry name" value="GNAT_dom"/>
</dbReference>
<dbReference type="InterPro" id="IPR051531">
    <property type="entry name" value="N-acetyltransferase"/>
</dbReference>
<keyword evidence="6" id="KW-1185">Reference proteome</keyword>
<dbReference type="Gene3D" id="3.40.630.30">
    <property type="match status" value="1"/>
</dbReference>
<evidence type="ECO:0000256" key="3">
    <source>
        <dbReference type="ARBA" id="ARBA00038502"/>
    </source>
</evidence>
<evidence type="ECO:0000256" key="2">
    <source>
        <dbReference type="ARBA" id="ARBA00023315"/>
    </source>
</evidence>
<organism evidence="5 6">
    <name type="scientific">Kitasatospora kazusensis</name>
    <dbReference type="NCBI Taxonomy" id="407974"/>
    <lineage>
        <taxon>Bacteria</taxon>
        <taxon>Bacillati</taxon>
        <taxon>Actinomycetota</taxon>
        <taxon>Actinomycetes</taxon>
        <taxon>Kitasatosporales</taxon>
        <taxon>Streptomycetaceae</taxon>
        <taxon>Kitasatospora</taxon>
    </lineage>
</organism>
<keyword evidence="1" id="KW-0808">Transferase</keyword>
<dbReference type="RefSeq" id="WP_344461578.1">
    <property type="nucleotide sequence ID" value="NZ_BAAANT010000005.1"/>
</dbReference>
<dbReference type="PANTHER" id="PTHR43792:SF8">
    <property type="entry name" value="[RIBOSOMAL PROTEIN US5]-ALANINE N-ACETYLTRANSFERASE"/>
    <property type="match status" value="1"/>
</dbReference>
<dbReference type="SUPFAM" id="SSF55729">
    <property type="entry name" value="Acyl-CoA N-acyltransferases (Nat)"/>
    <property type="match status" value="1"/>
</dbReference>
<evidence type="ECO:0000256" key="1">
    <source>
        <dbReference type="ARBA" id="ARBA00022679"/>
    </source>
</evidence>
<gene>
    <name evidence="5" type="ORF">GCM10009760_12410</name>
</gene>
<evidence type="ECO:0000313" key="5">
    <source>
        <dbReference type="EMBL" id="GAA2134767.1"/>
    </source>
</evidence>
<keyword evidence="2" id="KW-0012">Acyltransferase</keyword>
<protein>
    <submittedName>
        <fullName evidence="5">GNAT family N-acetyltransferase</fullName>
    </submittedName>
</protein>
<evidence type="ECO:0000313" key="6">
    <source>
        <dbReference type="Proteomes" id="UP001422759"/>
    </source>
</evidence>